<evidence type="ECO:0000259" key="2">
    <source>
        <dbReference type="Pfam" id="PF20516"/>
    </source>
</evidence>
<evidence type="ECO:0000313" key="3">
    <source>
        <dbReference type="EnsemblFungi" id="FOXG_06956P0"/>
    </source>
</evidence>
<name>A0A0D2XSK4_FUSOF</name>
<organism evidence="3 4">
    <name type="scientific">Fusarium oxysporum (strain Fo5176)</name>
    <name type="common">Fusarium vascular wilt</name>
    <dbReference type="NCBI Taxonomy" id="660025"/>
    <lineage>
        <taxon>Eukaryota</taxon>
        <taxon>Fungi</taxon>
        <taxon>Dikarya</taxon>
        <taxon>Ascomycota</taxon>
        <taxon>Pezizomycotina</taxon>
        <taxon>Sordariomycetes</taxon>
        <taxon>Hypocreomycetidae</taxon>
        <taxon>Hypocreales</taxon>
        <taxon>Nectriaceae</taxon>
        <taxon>Fusarium</taxon>
        <taxon>Fusarium oxysporum species complex</taxon>
    </lineage>
</organism>
<dbReference type="Pfam" id="PF20516">
    <property type="entry name" value="PDDEXK_12"/>
    <property type="match status" value="1"/>
</dbReference>
<accession>A0A0D2XSK4</accession>
<feature type="compositionally biased region" description="Polar residues" evidence="1">
    <location>
        <begin position="68"/>
        <end position="81"/>
    </location>
</feature>
<protein>
    <recommendedName>
        <fullName evidence="2">PD-(D/E)XK nuclease-like domain-containing protein</fullName>
    </recommendedName>
</protein>
<evidence type="ECO:0000256" key="1">
    <source>
        <dbReference type="SAM" id="MobiDB-lite"/>
    </source>
</evidence>
<dbReference type="Proteomes" id="UP000002489">
    <property type="component" value="Unassembled WGS sequence"/>
</dbReference>
<dbReference type="AlphaFoldDB" id="A0A0D2XSK4"/>
<feature type="region of interest" description="Disordered" evidence="1">
    <location>
        <begin position="1"/>
        <end position="97"/>
    </location>
</feature>
<dbReference type="VEuPathDB" id="FungiDB:FOXG_06956"/>
<reference evidence="3" key="2">
    <citation type="submission" date="2025-08" db="UniProtKB">
        <authorList>
            <consortium name="EnsemblFungi"/>
        </authorList>
    </citation>
    <scope>IDENTIFICATION</scope>
    <source>
        <strain evidence="3">4287 / CBS 123668 / FGSC 9935 / NRRL 34936</strain>
    </source>
</reference>
<evidence type="ECO:0000313" key="4">
    <source>
        <dbReference type="Proteomes" id="UP000002489"/>
    </source>
</evidence>
<sequence>MPNSSILDWLAKIPSESHSSHQEGPGPAKRPRLNPPTPDPSDSPTMSGSVARDMSPGKRKGRIDAGTVSPSKRSRNFQSEHSFPPSDVSATGSGRFSPTKQFQLYKMQPNGPDFKDLAQLSHKPKTLRNLFSKMNTIADGISIISSTEKFNLHAAAEKYDLDFDWTEGGAHYYSETRDELGPTPPVELVIDILDSAITCNSEHEHEASWNQDVHAPILKFAFREKNQRLRDQLIRIKNCINAAILPEYQSSVPGPSKKIDFCVHICPENDTRSQSLSPAAIAIQRLAGQLPGLMFNFMNVIGLQHQPVAIGIETKKPSEGFEVAKLQMGVWQTAHWAFLRTLIQTQQENEKMRTLQKQVEEQNLATTKEVEADEQFSQQPETQLFVEPLLQPEETDAEPSNSDTRFNLPEFLPGIIINGHEWWLTISTFENSRVQFYEKKALGSTKDTKEIYKLVCALQVLRQWVEESYWPWLKELLLSC</sequence>
<gene>
    <name evidence="3" type="primary">28948729</name>
</gene>
<reference evidence="4" key="1">
    <citation type="journal article" date="2012" name="Mol. Plant Microbe Interact.">
        <title>A highly conserved effector in Fusarium oxysporum is required for full virulence on Arabidopsis.</title>
        <authorList>
            <person name="Thatcher L.F."/>
            <person name="Gardiner D.M."/>
            <person name="Kazan K."/>
            <person name="Manners J."/>
        </authorList>
    </citation>
    <scope>NUCLEOTIDE SEQUENCE [LARGE SCALE GENOMIC DNA]</scope>
    <source>
        <strain evidence="4">Fo5176</strain>
    </source>
</reference>
<dbReference type="EnsemblFungi" id="FOXG_06956T0">
    <property type="protein sequence ID" value="FOXG_06956P0"/>
    <property type="gene ID" value="FOXG_06956"/>
</dbReference>
<dbReference type="InterPro" id="IPR046797">
    <property type="entry name" value="PDDEXK_12"/>
</dbReference>
<proteinExistence type="predicted"/>
<feature type="compositionally biased region" description="Polar residues" evidence="1">
    <location>
        <begin position="88"/>
        <end position="97"/>
    </location>
</feature>
<feature type="domain" description="PD-(D/E)XK nuclease-like" evidence="2">
    <location>
        <begin position="172"/>
        <end position="470"/>
    </location>
</feature>
<dbReference type="STRING" id="426428.A0A0D2XSK4"/>